<name>A0ABN2TRG8_9MICO</name>
<protein>
    <recommendedName>
        <fullName evidence="1">Methyltransferase type 11 domain-containing protein</fullName>
    </recommendedName>
</protein>
<evidence type="ECO:0000313" key="2">
    <source>
        <dbReference type="EMBL" id="GAA2018548.1"/>
    </source>
</evidence>
<feature type="domain" description="Methyltransferase type 11" evidence="1">
    <location>
        <begin position="24"/>
        <end position="110"/>
    </location>
</feature>
<dbReference type="Gene3D" id="3.40.50.150">
    <property type="entry name" value="Vaccinia Virus protein VP39"/>
    <property type="match status" value="1"/>
</dbReference>
<proteinExistence type="predicted"/>
<dbReference type="InterPro" id="IPR013216">
    <property type="entry name" value="Methyltransf_11"/>
</dbReference>
<dbReference type="Proteomes" id="UP001501285">
    <property type="component" value="Unassembled WGS sequence"/>
</dbReference>
<reference evidence="2 3" key="1">
    <citation type="journal article" date="2019" name="Int. J. Syst. Evol. Microbiol.">
        <title>The Global Catalogue of Microorganisms (GCM) 10K type strain sequencing project: providing services to taxonomists for standard genome sequencing and annotation.</title>
        <authorList>
            <consortium name="The Broad Institute Genomics Platform"/>
            <consortium name="The Broad Institute Genome Sequencing Center for Infectious Disease"/>
            <person name="Wu L."/>
            <person name="Ma J."/>
        </authorList>
    </citation>
    <scope>NUCLEOTIDE SEQUENCE [LARGE SCALE GENOMIC DNA]</scope>
    <source>
        <strain evidence="2 3">JCM 14283</strain>
    </source>
</reference>
<evidence type="ECO:0000313" key="3">
    <source>
        <dbReference type="Proteomes" id="UP001501285"/>
    </source>
</evidence>
<sequence>MLNWLLRYQPALALLEEFEATEVLDVGAGWHGLSRWWDGRVVQTDLLLAERPRKNKHQGTPIYVRSSADLLPFADDSFDFTVSLDMMEHLPLSIRSASIRELTRVARRGVIVGYPVGEVAAELDLAIAASQSRRGLSLPSWLAEHLSQREYPDREALECALPSDWRITREIPNGNVRVQRALVEAELIPGFSTLSGVLEKFMRSTRHLARWIHAAPTYRTIWLLEPRPVPVA</sequence>
<gene>
    <name evidence="2" type="ORF">GCM10009740_03010</name>
</gene>
<dbReference type="EMBL" id="BAAANB010000001">
    <property type="protein sequence ID" value="GAA2018548.1"/>
    <property type="molecule type" value="Genomic_DNA"/>
</dbReference>
<dbReference type="RefSeq" id="WP_343988164.1">
    <property type="nucleotide sequence ID" value="NZ_BAAANB010000001.1"/>
</dbReference>
<organism evidence="2 3">
    <name type="scientific">Terrabacter terrae</name>
    <dbReference type="NCBI Taxonomy" id="318434"/>
    <lineage>
        <taxon>Bacteria</taxon>
        <taxon>Bacillati</taxon>
        <taxon>Actinomycetota</taxon>
        <taxon>Actinomycetes</taxon>
        <taxon>Micrococcales</taxon>
        <taxon>Intrasporangiaceae</taxon>
        <taxon>Terrabacter</taxon>
    </lineage>
</organism>
<dbReference type="InterPro" id="IPR029063">
    <property type="entry name" value="SAM-dependent_MTases_sf"/>
</dbReference>
<comment type="caution">
    <text evidence="2">The sequence shown here is derived from an EMBL/GenBank/DDBJ whole genome shotgun (WGS) entry which is preliminary data.</text>
</comment>
<evidence type="ECO:0000259" key="1">
    <source>
        <dbReference type="Pfam" id="PF08241"/>
    </source>
</evidence>
<dbReference type="Pfam" id="PF08241">
    <property type="entry name" value="Methyltransf_11"/>
    <property type="match status" value="1"/>
</dbReference>
<keyword evidence="3" id="KW-1185">Reference proteome</keyword>
<dbReference type="SUPFAM" id="SSF53335">
    <property type="entry name" value="S-adenosyl-L-methionine-dependent methyltransferases"/>
    <property type="match status" value="1"/>
</dbReference>
<accession>A0ABN2TRG8</accession>